<dbReference type="Gene3D" id="3.40.50.720">
    <property type="entry name" value="NAD(P)-binding Rossmann-like Domain"/>
    <property type="match status" value="1"/>
</dbReference>
<dbReference type="GO" id="GO:0047560">
    <property type="term" value="F:3-dehydrosphinganine reductase activity"/>
    <property type="evidence" value="ECO:0007669"/>
    <property type="project" value="TreeGrafter"/>
</dbReference>
<dbReference type="GO" id="GO:0005789">
    <property type="term" value="C:endoplasmic reticulum membrane"/>
    <property type="evidence" value="ECO:0007669"/>
    <property type="project" value="TreeGrafter"/>
</dbReference>
<proteinExistence type="predicted"/>
<dbReference type="AlphaFoldDB" id="A0A8H6A2Y8"/>
<gene>
    <name evidence="1" type="ORF">ETB97_002556</name>
</gene>
<dbReference type="InterPro" id="IPR036291">
    <property type="entry name" value="NAD(P)-bd_dom_sf"/>
</dbReference>
<organism evidence="1 2">
    <name type="scientific">Petromyces alliaceus</name>
    <name type="common">Aspergillus alliaceus</name>
    <dbReference type="NCBI Taxonomy" id="209559"/>
    <lineage>
        <taxon>Eukaryota</taxon>
        <taxon>Fungi</taxon>
        <taxon>Dikarya</taxon>
        <taxon>Ascomycota</taxon>
        <taxon>Pezizomycotina</taxon>
        <taxon>Eurotiomycetes</taxon>
        <taxon>Eurotiomycetidae</taxon>
        <taxon>Eurotiales</taxon>
        <taxon>Aspergillaceae</taxon>
        <taxon>Aspergillus</taxon>
        <taxon>Aspergillus subgen. Circumdati</taxon>
    </lineage>
</organism>
<reference evidence="1 2" key="1">
    <citation type="submission" date="2019-04" db="EMBL/GenBank/DDBJ databases">
        <title>Aspergillus burnettii sp. nov., novel species from soil in southeast Queensland.</title>
        <authorList>
            <person name="Gilchrist C.L.M."/>
            <person name="Pitt J.I."/>
            <person name="Lange L."/>
            <person name="Lacey H.J."/>
            <person name="Vuong D."/>
            <person name="Midgley D.J."/>
            <person name="Greenfield P."/>
            <person name="Bradbury M."/>
            <person name="Lacey E."/>
            <person name="Busk P.K."/>
            <person name="Pilgaard B."/>
            <person name="Chooi Y.H."/>
            <person name="Piggott A.M."/>
        </authorList>
    </citation>
    <scope>NUCLEOTIDE SEQUENCE [LARGE SCALE GENOMIC DNA]</scope>
    <source>
        <strain evidence="1 2">FRR 5400</strain>
    </source>
</reference>
<sequence>MSLFEAQPRLTKIYYSGTYDRIAKHHGFNGQGKVIHITGGASGVGFSISKAFAAAGVACITIVSRSAIPQEQAKAALEATHPSVRVVLFQASVTDSVQMTKILHELGPVDVLVLGAAVIHRREKATAITEQELRDAFGTSHHCLQPHKSLPRGAPSSLGSKDDHQHLLRRGAGAYHVPGWIWVQ</sequence>
<evidence type="ECO:0000313" key="1">
    <source>
        <dbReference type="EMBL" id="KAF5859645.1"/>
    </source>
</evidence>
<evidence type="ECO:0000313" key="2">
    <source>
        <dbReference type="Proteomes" id="UP000541154"/>
    </source>
</evidence>
<dbReference type="GO" id="GO:0030148">
    <property type="term" value="P:sphingolipid biosynthetic process"/>
    <property type="evidence" value="ECO:0007669"/>
    <property type="project" value="TreeGrafter"/>
</dbReference>
<dbReference type="Proteomes" id="UP000541154">
    <property type="component" value="Unassembled WGS sequence"/>
</dbReference>
<dbReference type="PANTHER" id="PTHR43550:SF3">
    <property type="entry name" value="3-KETODIHYDROSPHINGOSINE REDUCTASE"/>
    <property type="match status" value="1"/>
</dbReference>
<protein>
    <submittedName>
        <fullName evidence="1">Uncharacterized protein</fullName>
    </submittedName>
</protein>
<dbReference type="EMBL" id="SPNV01000157">
    <property type="protein sequence ID" value="KAF5859645.1"/>
    <property type="molecule type" value="Genomic_DNA"/>
</dbReference>
<accession>A0A8H6A2Y8</accession>
<comment type="caution">
    <text evidence="1">The sequence shown here is derived from an EMBL/GenBank/DDBJ whole genome shotgun (WGS) entry which is preliminary data.</text>
</comment>
<dbReference type="Pfam" id="PF00106">
    <property type="entry name" value="adh_short"/>
    <property type="match status" value="1"/>
</dbReference>
<dbReference type="SUPFAM" id="SSF51735">
    <property type="entry name" value="NAD(P)-binding Rossmann-fold domains"/>
    <property type="match status" value="1"/>
</dbReference>
<dbReference type="PRINTS" id="PR00081">
    <property type="entry name" value="GDHRDH"/>
</dbReference>
<keyword evidence="2" id="KW-1185">Reference proteome</keyword>
<dbReference type="InterPro" id="IPR002347">
    <property type="entry name" value="SDR_fam"/>
</dbReference>
<name>A0A8H6A2Y8_PETAA</name>
<dbReference type="PANTHER" id="PTHR43550">
    <property type="entry name" value="3-KETODIHYDROSPHINGOSINE REDUCTASE"/>
    <property type="match status" value="1"/>
</dbReference>
<dbReference type="GO" id="GO:0006666">
    <property type="term" value="P:3-keto-sphinganine metabolic process"/>
    <property type="evidence" value="ECO:0007669"/>
    <property type="project" value="TreeGrafter"/>
</dbReference>